<dbReference type="Gene3D" id="1.10.10.10">
    <property type="entry name" value="Winged helix-like DNA-binding domain superfamily/Winged helix DNA-binding domain"/>
    <property type="match status" value="1"/>
</dbReference>
<dbReference type="Proteomes" id="UP000460257">
    <property type="component" value="Unassembled WGS sequence"/>
</dbReference>
<reference evidence="5" key="1">
    <citation type="journal article" date="2020" name="Appl. Environ. Microbiol.">
        <title>Medium-Chain Fatty Acid Synthesis by 'Candidatus Weimeria bifida' gen. nov., sp. nov., and 'Candidatus Pseudoramibacter fermentans' sp. nov.</title>
        <authorList>
            <person name="Scarborough M.J."/>
            <person name="Myers K.S."/>
            <person name="Donohue T.J."/>
            <person name="Noguera D.R."/>
        </authorList>
    </citation>
    <scope>NUCLEOTIDE SEQUENCE</scope>
    <source>
        <strain evidence="5">LCO1.1</strain>
    </source>
</reference>
<dbReference type="GO" id="GO:0045892">
    <property type="term" value="P:negative regulation of DNA-templated transcription"/>
    <property type="evidence" value="ECO:0007669"/>
    <property type="project" value="InterPro"/>
</dbReference>
<organism evidence="5 6">
    <name type="scientific">Candidatus Weimeria bifida</name>
    <dbReference type="NCBI Taxonomy" id="2599074"/>
    <lineage>
        <taxon>Bacteria</taxon>
        <taxon>Bacillati</taxon>
        <taxon>Bacillota</taxon>
        <taxon>Clostridia</taxon>
        <taxon>Lachnospirales</taxon>
        <taxon>Lachnospiraceae</taxon>
        <taxon>Candidatus Weimeria</taxon>
    </lineage>
</organism>
<dbReference type="Pfam" id="PF03965">
    <property type="entry name" value="Penicillinase_R"/>
    <property type="match status" value="1"/>
</dbReference>
<comment type="caution">
    <text evidence="5">The sequence shown here is derived from an EMBL/GenBank/DDBJ whole genome shotgun (WGS) entry which is preliminary data.</text>
</comment>
<dbReference type="InterPro" id="IPR005650">
    <property type="entry name" value="BlaI_family"/>
</dbReference>
<comment type="similarity">
    <text evidence="1">Belongs to the BlaI transcriptional regulatory family.</text>
</comment>
<protein>
    <submittedName>
        <fullName evidence="5">BlaI/MecI/CopY family transcriptional regulator</fullName>
    </submittedName>
</protein>
<gene>
    <name evidence="5" type="ORF">FRC54_03565</name>
</gene>
<accession>A0A6N7J0B0</accession>
<evidence type="ECO:0000256" key="2">
    <source>
        <dbReference type="ARBA" id="ARBA00023015"/>
    </source>
</evidence>
<evidence type="ECO:0000256" key="1">
    <source>
        <dbReference type="ARBA" id="ARBA00011046"/>
    </source>
</evidence>
<sequence>MQLTEREDKLMNMLWDGNKELTIEEMKDYLGPEEFSHATLFKMVKALEKKGLLEVCGLRKRAKNYSRIFKPSMTKEQFYTKYILSRNFSSKGLIEISAALTGAAKPENDEERDEEIEHLQAIIDDLKSGLKDRK</sequence>
<dbReference type="EMBL" id="VOGC01000002">
    <property type="protein sequence ID" value="MQN01047.1"/>
    <property type="molecule type" value="Genomic_DNA"/>
</dbReference>
<evidence type="ECO:0000313" key="6">
    <source>
        <dbReference type="Proteomes" id="UP000460257"/>
    </source>
</evidence>
<keyword evidence="3" id="KW-0238">DNA-binding</keyword>
<keyword evidence="4" id="KW-0804">Transcription</keyword>
<name>A0A6N7J0B0_9FIRM</name>
<dbReference type="GO" id="GO:0003677">
    <property type="term" value="F:DNA binding"/>
    <property type="evidence" value="ECO:0007669"/>
    <property type="project" value="UniProtKB-KW"/>
</dbReference>
<keyword evidence="6" id="KW-1185">Reference proteome</keyword>
<evidence type="ECO:0000256" key="4">
    <source>
        <dbReference type="ARBA" id="ARBA00023163"/>
    </source>
</evidence>
<dbReference type="SUPFAM" id="SSF46785">
    <property type="entry name" value="Winged helix' DNA-binding domain"/>
    <property type="match status" value="1"/>
</dbReference>
<dbReference type="AlphaFoldDB" id="A0A6N7J0B0"/>
<proteinExistence type="inferred from homology"/>
<dbReference type="InterPro" id="IPR036388">
    <property type="entry name" value="WH-like_DNA-bd_sf"/>
</dbReference>
<dbReference type="InterPro" id="IPR036390">
    <property type="entry name" value="WH_DNA-bd_sf"/>
</dbReference>
<evidence type="ECO:0000256" key="3">
    <source>
        <dbReference type="ARBA" id="ARBA00023125"/>
    </source>
</evidence>
<keyword evidence="2" id="KW-0805">Transcription regulation</keyword>
<evidence type="ECO:0000313" key="5">
    <source>
        <dbReference type="EMBL" id="MQN01047.1"/>
    </source>
</evidence>